<dbReference type="Gene3D" id="3.40.630.30">
    <property type="match status" value="1"/>
</dbReference>
<dbReference type="GO" id="GO:0016747">
    <property type="term" value="F:acyltransferase activity, transferring groups other than amino-acyl groups"/>
    <property type="evidence" value="ECO:0007669"/>
    <property type="project" value="InterPro"/>
</dbReference>
<dbReference type="AlphaFoldDB" id="A0A1F6CKW3"/>
<evidence type="ECO:0000259" key="2">
    <source>
        <dbReference type="PROSITE" id="PS51186"/>
    </source>
</evidence>
<comment type="caution">
    <text evidence="3">The sequence shown here is derived from an EMBL/GenBank/DDBJ whole genome shotgun (WGS) entry which is preliminary data.</text>
</comment>
<gene>
    <name evidence="3" type="ORF">A2704_06830</name>
</gene>
<evidence type="ECO:0000256" key="1">
    <source>
        <dbReference type="SAM" id="MobiDB-lite"/>
    </source>
</evidence>
<feature type="region of interest" description="Disordered" evidence="1">
    <location>
        <begin position="1"/>
        <end position="26"/>
    </location>
</feature>
<dbReference type="Proteomes" id="UP000176445">
    <property type="component" value="Unassembled WGS sequence"/>
</dbReference>
<dbReference type="SUPFAM" id="SSF55729">
    <property type="entry name" value="Acyl-CoA N-acyltransferases (Nat)"/>
    <property type="match status" value="1"/>
</dbReference>
<dbReference type="InterPro" id="IPR000182">
    <property type="entry name" value="GNAT_dom"/>
</dbReference>
<feature type="compositionally biased region" description="Basic and acidic residues" evidence="1">
    <location>
        <begin position="1"/>
        <end position="25"/>
    </location>
</feature>
<evidence type="ECO:0000313" key="4">
    <source>
        <dbReference type="Proteomes" id="UP000176445"/>
    </source>
</evidence>
<name>A0A1F6CKW3_9BACT</name>
<accession>A0A1F6CKW3</accession>
<feature type="domain" description="N-acetyltransferase" evidence="2">
    <location>
        <begin position="197"/>
        <end position="346"/>
    </location>
</feature>
<organism evidence="3 4">
    <name type="scientific">Candidatus Kaiserbacteria bacterium RIFCSPHIGHO2_01_FULL_54_36b</name>
    <dbReference type="NCBI Taxonomy" id="1798483"/>
    <lineage>
        <taxon>Bacteria</taxon>
        <taxon>Candidatus Kaiseribacteriota</taxon>
    </lineage>
</organism>
<dbReference type="Pfam" id="PF00583">
    <property type="entry name" value="Acetyltransf_1"/>
    <property type="match status" value="1"/>
</dbReference>
<protein>
    <recommendedName>
        <fullName evidence="2">N-acetyltransferase domain-containing protein</fullName>
    </recommendedName>
</protein>
<dbReference type="InterPro" id="IPR016181">
    <property type="entry name" value="Acyl_CoA_acyltransferase"/>
</dbReference>
<reference evidence="3 4" key="1">
    <citation type="journal article" date="2016" name="Nat. Commun.">
        <title>Thousands of microbial genomes shed light on interconnected biogeochemical processes in an aquifer system.</title>
        <authorList>
            <person name="Anantharaman K."/>
            <person name="Brown C.T."/>
            <person name="Hug L.A."/>
            <person name="Sharon I."/>
            <person name="Castelle C.J."/>
            <person name="Probst A.J."/>
            <person name="Thomas B.C."/>
            <person name="Singh A."/>
            <person name="Wilkins M.J."/>
            <person name="Karaoz U."/>
            <person name="Brodie E.L."/>
            <person name="Williams K.H."/>
            <person name="Hubbard S.S."/>
            <person name="Banfield J.F."/>
        </authorList>
    </citation>
    <scope>NUCLEOTIDE SEQUENCE [LARGE SCALE GENOMIC DNA]</scope>
</reference>
<evidence type="ECO:0000313" key="3">
    <source>
        <dbReference type="EMBL" id="OGG49775.1"/>
    </source>
</evidence>
<dbReference type="EMBL" id="MFKW01000066">
    <property type="protein sequence ID" value="OGG49775.1"/>
    <property type="molecule type" value="Genomic_DNA"/>
</dbReference>
<sequence>MSTEKLEPARRNRNENVPDWREGNDYRGAYLDPEETAQLRQFYRDFNQEDIFTNLGIFMKRSGLDKIQSFIESNRGNDMRVLLFDIMYVHAPGDCQWIFEACSKILGKVDALDGFLKENFGVNNLKNVEELVQTQRKKAWDFLRAAHHFADDMYYLHYLAEEKVSNDIELFLKACKILKEEGKLSLENISGGSLEEVAGNHVSSEDALIIREVQAAHYREKYPEDELYSLREGLDASLGSPHSRFYLYKKNGEIVTFTRFDELTDSGNRNRSMASFMTDPKYLGGALGQTMLELALQKELEIGPVYAECDPSLVSFYEKFGFRLLRSYKNDHGVETCDIVLEPEAESLREAA</sequence>
<dbReference type="PROSITE" id="PS51186">
    <property type="entry name" value="GNAT"/>
    <property type="match status" value="1"/>
</dbReference>
<proteinExistence type="predicted"/>